<dbReference type="CDD" id="cd03230">
    <property type="entry name" value="ABC_DR_subfamily_A"/>
    <property type="match status" value="1"/>
</dbReference>
<dbReference type="SUPFAM" id="SSF52540">
    <property type="entry name" value="P-loop containing nucleoside triphosphate hydrolases"/>
    <property type="match status" value="1"/>
</dbReference>
<dbReference type="Proteomes" id="UP000070620">
    <property type="component" value="Unassembled WGS sequence"/>
</dbReference>
<evidence type="ECO:0000256" key="2">
    <source>
        <dbReference type="ARBA" id="ARBA00022448"/>
    </source>
</evidence>
<keyword evidence="2" id="KW-0813">Transport</keyword>
<dbReference type="PROSITE" id="PS50893">
    <property type="entry name" value="ABC_TRANSPORTER_2"/>
    <property type="match status" value="1"/>
</dbReference>
<dbReference type="AlphaFoldDB" id="A0A136PJ86"/>
<comment type="similarity">
    <text evidence="1">Belongs to the ABC transporter superfamily.</text>
</comment>
<evidence type="ECO:0000259" key="5">
    <source>
        <dbReference type="PROSITE" id="PS50893"/>
    </source>
</evidence>
<comment type="caution">
    <text evidence="6">The sequence shown here is derived from an EMBL/GenBank/DDBJ whole genome shotgun (WGS) entry which is preliminary data.</text>
</comment>
<dbReference type="InterPro" id="IPR003593">
    <property type="entry name" value="AAA+_ATPase"/>
</dbReference>
<feature type="domain" description="ABC transporter" evidence="5">
    <location>
        <begin position="10"/>
        <end position="211"/>
    </location>
</feature>
<dbReference type="Gene3D" id="3.40.50.300">
    <property type="entry name" value="P-loop containing nucleotide triphosphate hydrolases"/>
    <property type="match status" value="1"/>
</dbReference>
<gene>
    <name evidence="6" type="ORF">AWW66_29570</name>
</gene>
<sequence>MAEWYLVDALTVRGLCRRFGNLVVLDDVSFTVPAGRIAVVVGPNGSGKTTLLRCVVGADRPDDGEVLVDGRRAYETDAWVRSFVAAALDDIDFFPDLSVVEHLELLAYAHGGPVEPVAEVLTELGLDRARDQLPATLSSGQRRRLALASCFVRPRRLLVLDEPEQRLDVRGRAWLADRLRDERATGTAVLMASHDAELIDAVADSRIEIGG</sequence>
<keyword evidence="4 6" id="KW-0067">ATP-binding</keyword>
<dbReference type="PANTHER" id="PTHR43335">
    <property type="entry name" value="ABC TRANSPORTER, ATP-BINDING PROTEIN"/>
    <property type="match status" value="1"/>
</dbReference>
<reference evidence="6 7" key="1">
    <citation type="submission" date="2016-01" db="EMBL/GenBank/DDBJ databases">
        <title>Whole genome sequence and analysis of Micromonospora rosaria DSM 803, which can produce antibacterial substance rosamicin.</title>
        <authorList>
            <person name="Yang H."/>
            <person name="He X."/>
            <person name="Zhu D."/>
        </authorList>
    </citation>
    <scope>NUCLEOTIDE SEQUENCE [LARGE SCALE GENOMIC DNA]</scope>
    <source>
        <strain evidence="6 7">DSM 803</strain>
    </source>
</reference>
<dbReference type="InterPro" id="IPR003439">
    <property type="entry name" value="ABC_transporter-like_ATP-bd"/>
</dbReference>
<organism evidence="6 7">
    <name type="scientific">Micromonospora rosaria</name>
    <dbReference type="NCBI Taxonomy" id="47874"/>
    <lineage>
        <taxon>Bacteria</taxon>
        <taxon>Bacillati</taxon>
        <taxon>Actinomycetota</taxon>
        <taxon>Actinomycetes</taxon>
        <taxon>Micromonosporales</taxon>
        <taxon>Micromonosporaceae</taxon>
        <taxon>Micromonospora</taxon>
    </lineage>
</organism>
<evidence type="ECO:0000313" key="7">
    <source>
        <dbReference type="Proteomes" id="UP000070620"/>
    </source>
</evidence>
<dbReference type="GO" id="GO:0016887">
    <property type="term" value="F:ATP hydrolysis activity"/>
    <property type="evidence" value="ECO:0007669"/>
    <property type="project" value="InterPro"/>
</dbReference>
<dbReference type="EMBL" id="LRQV01000189">
    <property type="protein sequence ID" value="KXK58475.1"/>
    <property type="molecule type" value="Genomic_DNA"/>
</dbReference>
<dbReference type="InterPro" id="IPR017871">
    <property type="entry name" value="ABC_transporter-like_CS"/>
</dbReference>
<dbReference type="PANTHER" id="PTHR43335:SF4">
    <property type="entry name" value="ABC TRANSPORTER, ATP-BINDING PROTEIN"/>
    <property type="match status" value="1"/>
</dbReference>
<accession>A0A136PJ86</accession>
<keyword evidence="3" id="KW-0547">Nucleotide-binding</keyword>
<dbReference type="InterPro" id="IPR027417">
    <property type="entry name" value="P-loop_NTPase"/>
</dbReference>
<name>A0A136PJ86_9ACTN</name>
<evidence type="ECO:0000256" key="3">
    <source>
        <dbReference type="ARBA" id="ARBA00022741"/>
    </source>
</evidence>
<evidence type="ECO:0000256" key="4">
    <source>
        <dbReference type="ARBA" id="ARBA00022840"/>
    </source>
</evidence>
<dbReference type="Pfam" id="PF00005">
    <property type="entry name" value="ABC_tran"/>
    <property type="match status" value="1"/>
</dbReference>
<protein>
    <submittedName>
        <fullName evidence="6">ABC transporter ATP-binding protein</fullName>
    </submittedName>
</protein>
<dbReference type="GO" id="GO:0005524">
    <property type="term" value="F:ATP binding"/>
    <property type="evidence" value="ECO:0007669"/>
    <property type="project" value="UniProtKB-KW"/>
</dbReference>
<keyword evidence="7" id="KW-1185">Reference proteome</keyword>
<proteinExistence type="inferred from homology"/>
<evidence type="ECO:0000256" key="1">
    <source>
        <dbReference type="ARBA" id="ARBA00005417"/>
    </source>
</evidence>
<dbReference type="PROSITE" id="PS00211">
    <property type="entry name" value="ABC_TRANSPORTER_1"/>
    <property type="match status" value="1"/>
</dbReference>
<evidence type="ECO:0000313" key="6">
    <source>
        <dbReference type="EMBL" id="KXK58475.1"/>
    </source>
</evidence>
<dbReference type="SMART" id="SM00382">
    <property type="entry name" value="AAA"/>
    <property type="match status" value="1"/>
</dbReference>